<dbReference type="InterPro" id="IPR023997">
    <property type="entry name" value="TonB-dep_OMP_SusC/RagA_CS"/>
</dbReference>
<evidence type="ECO:0000256" key="2">
    <source>
        <dbReference type="ARBA" id="ARBA00022448"/>
    </source>
</evidence>
<dbReference type="InterPro" id="IPR008969">
    <property type="entry name" value="CarboxyPept-like_regulatory"/>
</dbReference>
<dbReference type="SUPFAM" id="SSF56935">
    <property type="entry name" value="Porins"/>
    <property type="match status" value="1"/>
</dbReference>
<evidence type="ECO:0000256" key="1">
    <source>
        <dbReference type="ARBA" id="ARBA00004571"/>
    </source>
</evidence>
<dbReference type="SUPFAM" id="SSF49464">
    <property type="entry name" value="Carboxypeptidase regulatory domain-like"/>
    <property type="match status" value="1"/>
</dbReference>
<dbReference type="EMBL" id="LVYD01000063">
    <property type="protein sequence ID" value="OQP60461.1"/>
    <property type="molecule type" value="Genomic_DNA"/>
</dbReference>
<dbReference type="Pfam" id="PF13715">
    <property type="entry name" value="CarbopepD_reg_2"/>
    <property type="match status" value="1"/>
</dbReference>
<dbReference type="NCBIfam" id="TIGR04057">
    <property type="entry name" value="SusC_RagA_signa"/>
    <property type="match status" value="1"/>
</dbReference>
<dbReference type="NCBIfam" id="TIGR04056">
    <property type="entry name" value="OMP_RagA_SusC"/>
    <property type="match status" value="1"/>
</dbReference>
<evidence type="ECO:0000313" key="9">
    <source>
        <dbReference type="EMBL" id="OQP60461.1"/>
    </source>
</evidence>
<dbReference type="GO" id="GO:0009279">
    <property type="term" value="C:cell outer membrane"/>
    <property type="evidence" value="ECO:0007669"/>
    <property type="project" value="UniProtKB-SubCell"/>
</dbReference>
<dbReference type="STRING" id="1703345.A3860_33615"/>
<dbReference type="OrthoDB" id="601301at2"/>
<keyword evidence="5 7" id="KW-0472">Membrane</keyword>
<proteinExistence type="inferred from homology"/>
<accession>A0A1V9FQB1</accession>
<dbReference type="Gene3D" id="2.60.40.1120">
    <property type="entry name" value="Carboxypeptidase-like, regulatory domain"/>
    <property type="match status" value="1"/>
</dbReference>
<feature type="domain" description="TonB-dependent receptor plug" evidence="8">
    <location>
        <begin position="133"/>
        <end position="246"/>
    </location>
</feature>
<reference evidence="9 10" key="1">
    <citation type="submission" date="2016-03" db="EMBL/GenBank/DDBJ databases">
        <title>Niastella vici sp. nov., isolated from farmland soil.</title>
        <authorList>
            <person name="Chen L."/>
            <person name="Wang D."/>
            <person name="Yang S."/>
            <person name="Wang G."/>
        </authorList>
    </citation>
    <scope>NUCLEOTIDE SEQUENCE [LARGE SCALE GENOMIC DNA]</scope>
    <source>
        <strain evidence="9 10">DJ57</strain>
    </source>
</reference>
<evidence type="ECO:0000256" key="5">
    <source>
        <dbReference type="ARBA" id="ARBA00023136"/>
    </source>
</evidence>
<organism evidence="9 10">
    <name type="scientific">Niastella vici</name>
    <dbReference type="NCBI Taxonomy" id="1703345"/>
    <lineage>
        <taxon>Bacteria</taxon>
        <taxon>Pseudomonadati</taxon>
        <taxon>Bacteroidota</taxon>
        <taxon>Chitinophagia</taxon>
        <taxon>Chitinophagales</taxon>
        <taxon>Chitinophagaceae</taxon>
        <taxon>Niastella</taxon>
    </lineage>
</organism>
<comment type="similarity">
    <text evidence="7">Belongs to the TonB-dependent receptor family.</text>
</comment>
<dbReference type="InterPro" id="IPR039426">
    <property type="entry name" value="TonB-dep_rcpt-like"/>
</dbReference>
<dbReference type="InterPro" id="IPR012910">
    <property type="entry name" value="Plug_dom"/>
</dbReference>
<evidence type="ECO:0000256" key="6">
    <source>
        <dbReference type="ARBA" id="ARBA00023237"/>
    </source>
</evidence>
<protein>
    <submittedName>
        <fullName evidence="9">SusC/RagA family TonB-linked outer membrane protein</fullName>
    </submittedName>
</protein>
<keyword evidence="10" id="KW-1185">Reference proteome</keyword>
<keyword evidence="3 7" id="KW-1134">Transmembrane beta strand</keyword>
<gene>
    <name evidence="9" type="ORF">A3860_33615</name>
</gene>
<dbReference type="InterPro" id="IPR036942">
    <property type="entry name" value="Beta-barrel_TonB_sf"/>
</dbReference>
<comment type="subcellular location">
    <subcellularLocation>
        <location evidence="1 7">Cell outer membrane</location>
        <topology evidence="1 7">Multi-pass membrane protein</topology>
    </subcellularLocation>
</comment>
<sequence length="1061" mass="116900">MKLTDCLIKICFFLAFVTCQKIVYANNPINKGRSTTYTAFVVNGKVVDGKGNALPGASIIQKEHSNATTTAADGSFSITIQSASAVLVISYVGFQSKEVLVKAGTADIIVQLSPGVSSMEDVIVIGYGTQKKQLSTSAVATVKGEQLTAVPAANISNTLAGRATGIMTRANGGRPGADNATIYVRGLATTGTTVNGVTYNTTPLIVVDGIIRNNINEVDPNNIESVSVLKDAAAVAPYGLGGANGVLLITTKRGTTGAPVLSFGGYYGDQQPTYLPKMLGAIDYMKLKLEAYVTENPTGTSPTYSQAYIDAYNQNHAKDPDLYPISDALNDVVRKHSPVYQGNLQVRGGSQIVKYYAGISYFKQDGMFDKSNYERYNYNVNLDVNITPTTIASFSLNGAVQKTSDVDGSTDQLFRGVYKFLPVAPLRFTNGLWGESSGNAPLGVTHSEGYFRQNTTNMLSTITVEQKLPFIKGLSVKGAFSYDPYNYVQKQWHKPFIYWTQNVSTTPYTYTPAFSTQESSATTYTWLNQQYWQNNTITLQGYLNYQHTFGKHEVTGLVVAEKRNNKQADFRARINNFAVNIDELAMGSSNKNDFDIAGGSGTGSQVGYVYRANYAYDRRFLFEASGRYDGHYYFAPHKRWVYLPAFSLGWIVSNENFFRSVSFVDYLKVRGSWGKSGNLTSTGFQFLNLYPLRGNAYAFGDGALVQGSYAQIENNPNITWEISKKTDVAVEANLWKGLLRVEADYFFERRTGMLLSPNSVIPQEYGIPLAQENAGIMDNHGIELSIGTTKKLSNGLQISIDGNFTYARNKVIQLYETDVTRNDPRRSRTGRPYNTVFGYQSLGLFTTDDDKNGDGFITAADGYNITQFGTLRPGDIKYADLSGPNGVPDGKIDLYDEKVIGRPQTPGIIYGINAAASWKGFDLSMLFQGSGMSSFNIYGFMTVAHFNNNSNSSYEYYNNRWTPDHQNAKYPRAYSSPTNNNGQTSDFWLVKSSYLRLKTASLGYTVPSKVSAKVRMKNFRIYVTGQNILTFAKLKFTDPETTGEQGYPIQKTFLVGFNASF</sequence>
<evidence type="ECO:0000256" key="4">
    <source>
        <dbReference type="ARBA" id="ARBA00022692"/>
    </source>
</evidence>
<dbReference type="AlphaFoldDB" id="A0A1V9FQB1"/>
<comment type="caution">
    <text evidence="9">The sequence shown here is derived from an EMBL/GenBank/DDBJ whole genome shotgun (WGS) entry which is preliminary data.</text>
</comment>
<dbReference type="Proteomes" id="UP000192796">
    <property type="component" value="Unassembled WGS sequence"/>
</dbReference>
<dbReference type="InterPro" id="IPR023996">
    <property type="entry name" value="TonB-dep_OMP_SusC/RagA"/>
</dbReference>
<keyword evidence="4 7" id="KW-0812">Transmembrane</keyword>
<evidence type="ECO:0000259" key="8">
    <source>
        <dbReference type="Pfam" id="PF07715"/>
    </source>
</evidence>
<dbReference type="Gene3D" id="2.170.130.10">
    <property type="entry name" value="TonB-dependent receptor, plug domain"/>
    <property type="match status" value="1"/>
</dbReference>
<evidence type="ECO:0000256" key="7">
    <source>
        <dbReference type="PROSITE-ProRule" id="PRU01360"/>
    </source>
</evidence>
<dbReference type="RefSeq" id="WP_081153193.1">
    <property type="nucleotide sequence ID" value="NZ_LVYD01000063.1"/>
</dbReference>
<evidence type="ECO:0000256" key="3">
    <source>
        <dbReference type="ARBA" id="ARBA00022452"/>
    </source>
</evidence>
<dbReference type="Gene3D" id="2.40.170.20">
    <property type="entry name" value="TonB-dependent receptor, beta-barrel domain"/>
    <property type="match status" value="1"/>
</dbReference>
<name>A0A1V9FQB1_9BACT</name>
<dbReference type="PROSITE" id="PS52016">
    <property type="entry name" value="TONB_DEPENDENT_REC_3"/>
    <property type="match status" value="1"/>
</dbReference>
<evidence type="ECO:0000313" key="10">
    <source>
        <dbReference type="Proteomes" id="UP000192796"/>
    </source>
</evidence>
<keyword evidence="6 7" id="KW-0998">Cell outer membrane</keyword>
<keyword evidence="2 7" id="KW-0813">Transport</keyword>
<dbReference type="Pfam" id="PF07715">
    <property type="entry name" value="Plug"/>
    <property type="match status" value="1"/>
</dbReference>
<dbReference type="InterPro" id="IPR037066">
    <property type="entry name" value="Plug_dom_sf"/>
</dbReference>